<feature type="transmembrane region" description="Helical" evidence="7">
    <location>
        <begin position="446"/>
        <end position="470"/>
    </location>
</feature>
<feature type="transmembrane region" description="Helical" evidence="7">
    <location>
        <begin position="232"/>
        <end position="252"/>
    </location>
</feature>
<keyword evidence="5 7" id="KW-1133">Transmembrane helix</keyword>
<gene>
    <name evidence="8" type="primary">pbuG</name>
    <name evidence="8" type="ORF">TICRE_08740</name>
</gene>
<evidence type="ECO:0000256" key="7">
    <source>
        <dbReference type="SAM" id="Phobius"/>
    </source>
</evidence>
<dbReference type="Pfam" id="PF00860">
    <property type="entry name" value="Xan_ur_permease"/>
    <property type="match status" value="1"/>
</dbReference>
<evidence type="ECO:0000313" key="8">
    <source>
        <dbReference type="EMBL" id="OLS03173.1"/>
    </source>
</evidence>
<sequence>MSESAARASKEKNLLKVQASQVLLKKHYTEGIKAQAGRFHLKDLPAWVLSVFGIIFILIQTIGGKLVENFFKLKENNTNVKTEVIAGITTFMTMAYILAVNPLILSDTGMDAGGVFTATALSAAFATLIMALYAKYPFALAPGMGLNAFFAYSVVLGEMGKTWQFALTAVLIEGIIFIILSFLNVREAIFDSIPTNLKNAVSVGIGLFIAFIGLNGAGIVKVGKGTPLELGNIASGAPVVAFIGIIIIAFLLAKNIKGALLIGIIVSTLVGIPLGVTQLPENFNTIVSLPPTIKNVAFQFVGMKEIFSLEMLIVVFTFLFVDIFDTVGTLAGVASKADMLDEDGKLPRVGKALMADALGTIAGACLGTSTVTTYVESASGVAEGGRTGLTALSTAAMFTLALFFAPLFTMIPAAATAPALITVGLFMMGPIRKIEFDDPTDGIPAFLTIIMMPLAYSIAEGIVFGMISYVVLKAITGKLKDISLTMWILAILFLIRIIFM</sequence>
<dbReference type="GO" id="GO:0005886">
    <property type="term" value="C:plasma membrane"/>
    <property type="evidence" value="ECO:0007669"/>
    <property type="project" value="TreeGrafter"/>
</dbReference>
<keyword evidence="6 7" id="KW-0472">Membrane</keyword>
<feature type="transmembrane region" description="Helical" evidence="7">
    <location>
        <begin position="311"/>
        <end position="333"/>
    </location>
</feature>
<feature type="transmembrane region" description="Helical" evidence="7">
    <location>
        <begin position="395"/>
        <end position="426"/>
    </location>
</feature>
<dbReference type="GO" id="GO:0005345">
    <property type="term" value="F:purine nucleobase transmembrane transporter activity"/>
    <property type="evidence" value="ECO:0007669"/>
    <property type="project" value="TreeGrafter"/>
</dbReference>
<accession>A0A1U7M777</accession>
<keyword evidence="3" id="KW-0813">Transport</keyword>
<dbReference type="Proteomes" id="UP000186112">
    <property type="component" value="Unassembled WGS sequence"/>
</dbReference>
<dbReference type="PANTHER" id="PTHR43337:SF1">
    <property type="entry name" value="XANTHINE_URACIL PERMEASE C887.17-RELATED"/>
    <property type="match status" value="1"/>
</dbReference>
<protein>
    <submittedName>
        <fullName evidence="8">Guanine/hypoxanthine permease PbuG</fullName>
    </submittedName>
</protein>
<comment type="subcellular location">
    <subcellularLocation>
        <location evidence="1">Endomembrane system</location>
        <topology evidence="1">Multi-pass membrane protein</topology>
    </subcellularLocation>
</comment>
<dbReference type="InterPro" id="IPR045018">
    <property type="entry name" value="Azg-like"/>
</dbReference>
<evidence type="ECO:0000313" key="9">
    <source>
        <dbReference type="Proteomes" id="UP000186112"/>
    </source>
</evidence>
<feature type="transmembrane region" description="Helical" evidence="7">
    <location>
        <begin position="84"/>
        <end position="106"/>
    </location>
</feature>
<dbReference type="EMBL" id="LTDM01000011">
    <property type="protein sequence ID" value="OLS03173.1"/>
    <property type="molecule type" value="Genomic_DNA"/>
</dbReference>
<evidence type="ECO:0000256" key="4">
    <source>
        <dbReference type="ARBA" id="ARBA00022692"/>
    </source>
</evidence>
<reference evidence="8 9" key="1">
    <citation type="submission" date="2016-02" db="EMBL/GenBank/DDBJ databases">
        <title>Genome sequence of Tissierella creatinophila DSM 6911.</title>
        <authorList>
            <person name="Poehlein A."/>
            <person name="Daniel R."/>
        </authorList>
    </citation>
    <scope>NUCLEOTIDE SEQUENCE [LARGE SCALE GENOMIC DNA]</scope>
    <source>
        <strain evidence="8 9">DSM 6911</strain>
    </source>
</reference>
<evidence type="ECO:0000256" key="3">
    <source>
        <dbReference type="ARBA" id="ARBA00022448"/>
    </source>
</evidence>
<organism evidence="8 9">
    <name type="scientific">Tissierella creatinophila DSM 6911</name>
    <dbReference type="NCBI Taxonomy" id="1123403"/>
    <lineage>
        <taxon>Bacteria</taxon>
        <taxon>Bacillati</taxon>
        <taxon>Bacillota</taxon>
        <taxon>Tissierellia</taxon>
        <taxon>Tissierellales</taxon>
        <taxon>Tissierellaceae</taxon>
        <taxon>Tissierella</taxon>
    </lineage>
</organism>
<dbReference type="OrthoDB" id="9808458at2"/>
<name>A0A1U7M777_TISCR</name>
<dbReference type="InterPro" id="IPR006043">
    <property type="entry name" value="NCS2"/>
</dbReference>
<feature type="transmembrane region" description="Helical" evidence="7">
    <location>
        <begin position="112"/>
        <end position="133"/>
    </location>
</feature>
<feature type="transmembrane region" description="Helical" evidence="7">
    <location>
        <begin position="163"/>
        <end position="185"/>
    </location>
</feature>
<proteinExistence type="inferred from homology"/>
<feature type="transmembrane region" description="Helical" evidence="7">
    <location>
        <begin position="197"/>
        <end position="220"/>
    </location>
</feature>
<keyword evidence="9" id="KW-1185">Reference proteome</keyword>
<dbReference type="PANTHER" id="PTHR43337">
    <property type="entry name" value="XANTHINE/URACIL PERMEASE C887.17-RELATED"/>
    <property type="match status" value="1"/>
</dbReference>
<dbReference type="GO" id="GO:0012505">
    <property type="term" value="C:endomembrane system"/>
    <property type="evidence" value="ECO:0007669"/>
    <property type="project" value="UniProtKB-SubCell"/>
</dbReference>
<feature type="transmembrane region" description="Helical" evidence="7">
    <location>
        <begin position="353"/>
        <end position="375"/>
    </location>
</feature>
<evidence type="ECO:0000256" key="1">
    <source>
        <dbReference type="ARBA" id="ARBA00004127"/>
    </source>
</evidence>
<evidence type="ECO:0000256" key="6">
    <source>
        <dbReference type="ARBA" id="ARBA00023136"/>
    </source>
</evidence>
<comment type="caution">
    <text evidence="8">The sequence shown here is derived from an EMBL/GenBank/DDBJ whole genome shotgun (WGS) entry which is preliminary data.</text>
</comment>
<evidence type="ECO:0000256" key="2">
    <source>
        <dbReference type="ARBA" id="ARBA00005697"/>
    </source>
</evidence>
<dbReference type="AlphaFoldDB" id="A0A1U7M777"/>
<dbReference type="RefSeq" id="WP_158016425.1">
    <property type="nucleotide sequence ID" value="NZ_LTDM01000011.1"/>
</dbReference>
<comment type="similarity">
    <text evidence="2">Belongs to the nucleobase:cation symporter-2 (NCS2) (TC 2.A.40) family. Azg-like subfamily.</text>
</comment>
<feature type="transmembrane region" description="Helical" evidence="7">
    <location>
        <begin position="259"/>
        <end position="279"/>
    </location>
</feature>
<feature type="transmembrane region" description="Helical" evidence="7">
    <location>
        <begin position="482"/>
        <end position="499"/>
    </location>
</feature>
<keyword evidence="4 7" id="KW-0812">Transmembrane</keyword>
<evidence type="ECO:0000256" key="5">
    <source>
        <dbReference type="ARBA" id="ARBA00022989"/>
    </source>
</evidence>
<feature type="transmembrane region" description="Helical" evidence="7">
    <location>
        <begin position="44"/>
        <end position="63"/>
    </location>
</feature>